<proteinExistence type="inferred from homology"/>
<keyword evidence="2" id="KW-0012">Acyltransferase</keyword>
<dbReference type="Gene3D" id="3.40.630.30">
    <property type="match status" value="1"/>
</dbReference>
<feature type="domain" description="N-acetyltransferase" evidence="4">
    <location>
        <begin position="7"/>
        <end position="174"/>
    </location>
</feature>
<protein>
    <submittedName>
        <fullName evidence="5">GNAT family N-acetyltransferase</fullName>
    </submittedName>
</protein>
<sequence length="174" mass="19128">MLRTERLVLRPVRAGDADWIATEIARLEVQQWLTSPPHPYRLAHARDFVARFGSGPGTRVIDAGGTSCGVITIEAANSFADDRSEGWELGYWLRVDAWGRGLMTEAARAMLTDHRARHRATIHSGWITGNAGSARVLAKLGFLGPTETLRRHAHFRGGPVPVERVHLPADAPLP</sequence>
<reference evidence="5 6" key="1">
    <citation type="submission" date="2024-05" db="EMBL/GenBank/DDBJ databases">
        <title>Genome sequence of Ponticoccus litoralis KCCM 90028.</title>
        <authorList>
            <person name="Kim J.M."/>
            <person name="Lee J.K."/>
            <person name="Choi B.J."/>
            <person name="Bayburt H."/>
            <person name="Baek J.H."/>
            <person name="Jeon C.O."/>
        </authorList>
    </citation>
    <scope>NUCLEOTIDE SEQUENCE [LARGE SCALE GENOMIC DNA]</scope>
    <source>
        <strain evidence="5 6">KCCM 90028</strain>
    </source>
</reference>
<dbReference type="PANTHER" id="PTHR43792">
    <property type="entry name" value="GNAT FAMILY, PUTATIVE (AFU_ORTHOLOGUE AFUA_3G00765)-RELATED-RELATED"/>
    <property type="match status" value="1"/>
</dbReference>
<keyword evidence="6" id="KW-1185">Reference proteome</keyword>
<dbReference type="GO" id="GO:0016747">
    <property type="term" value="F:acyltransferase activity, transferring groups other than amino-acyl groups"/>
    <property type="evidence" value="ECO:0007669"/>
    <property type="project" value="InterPro"/>
</dbReference>
<comment type="caution">
    <text evidence="5">The sequence shown here is derived from an EMBL/GenBank/DDBJ whole genome shotgun (WGS) entry which is preliminary data.</text>
</comment>
<dbReference type="InterPro" id="IPR000182">
    <property type="entry name" value="GNAT_dom"/>
</dbReference>
<dbReference type="PROSITE" id="PS51186">
    <property type="entry name" value="GNAT"/>
    <property type="match status" value="1"/>
</dbReference>
<keyword evidence="1" id="KW-0808">Transferase</keyword>
<organism evidence="5 6">
    <name type="scientific">Ponticoccus litoralis</name>
    <dbReference type="NCBI Taxonomy" id="422297"/>
    <lineage>
        <taxon>Bacteria</taxon>
        <taxon>Pseudomonadati</taxon>
        <taxon>Pseudomonadota</taxon>
        <taxon>Alphaproteobacteria</taxon>
        <taxon>Rhodobacterales</taxon>
        <taxon>Roseobacteraceae</taxon>
        <taxon>Ponticoccus</taxon>
    </lineage>
</organism>
<dbReference type="RefSeq" id="WP_347167851.1">
    <property type="nucleotide sequence ID" value="NZ_JBDNCH010000002.1"/>
</dbReference>
<dbReference type="SUPFAM" id="SSF55729">
    <property type="entry name" value="Acyl-CoA N-acyltransferases (Nat)"/>
    <property type="match status" value="1"/>
</dbReference>
<accession>A0AAW9SDI8</accession>
<dbReference type="PANTHER" id="PTHR43792:SF8">
    <property type="entry name" value="[RIBOSOMAL PROTEIN US5]-ALANINE N-ACETYLTRANSFERASE"/>
    <property type="match status" value="1"/>
</dbReference>
<evidence type="ECO:0000256" key="2">
    <source>
        <dbReference type="ARBA" id="ARBA00023315"/>
    </source>
</evidence>
<dbReference type="EMBL" id="JBDNCH010000002">
    <property type="protein sequence ID" value="MEN9062921.1"/>
    <property type="molecule type" value="Genomic_DNA"/>
</dbReference>
<evidence type="ECO:0000256" key="3">
    <source>
        <dbReference type="ARBA" id="ARBA00038502"/>
    </source>
</evidence>
<evidence type="ECO:0000313" key="5">
    <source>
        <dbReference type="EMBL" id="MEN9062921.1"/>
    </source>
</evidence>
<gene>
    <name evidence="5" type="ORF">ABFB10_20005</name>
</gene>
<dbReference type="InterPro" id="IPR016181">
    <property type="entry name" value="Acyl_CoA_acyltransferase"/>
</dbReference>
<evidence type="ECO:0000313" key="6">
    <source>
        <dbReference type="Proteomes" id="UP001428774"/>
    </source>
</evidence>
<comment type="similarity">
    <text evidence="3">Belongs to the acetyltransferase family. RimJ subfamily.</text>
</comment>
<dbReference type="Pfam" id="PF13302">
    <property type="entry name" value="Acetyltransf_3"/>
    <property type="match status" value="1"/>
</dbReference>
<dbReference type="InterPro" id="IPR051531">
    <property type="entry name" value="N-acetyltransferase"/>
</dbReference>
<dbReference type="Proteomes" id="UP001428774">
    <property type="component" value="Unassembled WGS sequence"/>
</dbReference>
<evidence type="ECO:0000259" key="4">
    <source>
        <dbReference type="PROSITE" id="PS51186"/>
    </source>
</evidence>
<name>A0AAW9SDI8_9RHOB</name>
<evidence type="ECO:0000256" key="1">
    <source>
        <dbReference type="ARBA" id="ARBA00022679"/>
    </source>
</evidence>
<dbReference type="AlphaFoldDB" id="A0AAW9SDI8"/>